<dbReference type="InterPro" id="IPR009810">
    <property type="entry name" value="Nodulin_late_dom"/>
</dbReference>
<dbReference type="Pfam" id="PF07127">
    <property type="entry name" value="Nodulin_late"/>
    <property type="match status" value="1"/>
</dbReference>
<sequence length="57" mass="6565">MAKTLMFIYIVILLTCVLAVIDINAFSFPCKTNSDCPSYLCHYPKNPECVERECICW</sequence>
<gene>
    <name evidence="3" type="ORF">MtrunA17_Chr2g0314261</name>
</gene>
<dbReference type="Proteomes" id="UP000265566">
    <property type="component" value="Chromosome 2"/>
</dbReference>
<comment type="caution">
    <text evidence="3">The sequence shown here is derived from an EMBL/GenBank/DDBJ whole genome shotgun (WGS) entry which is preliminary data.</text>
</comment>
<evidence type="ECO:0000313" key="3">
    <source>
        <dbReference type="EMBL" id="RHN74800.1"/>
    </source>
</evidence>
<dbReference type="Gramene" id="rna10920">
    <property type="protein sequence ID" value="RHN74800.1"/>
    <property type="gene ID" value="gene10920"/>
</dbReference>
<feature type="domain" description="Late nodulin" evidence="2">
    <location>
        <begin position="1"/>
        <end position="54"/>
    </location>
</feature>
<dbReference type="GO" id="GO:0046872">
    <property type="term" value="F:metal ion binding"/>
    <property type="evidence" value="ECO:0007669"/>
    <property type="project" value="InterPro"/>
</dbReference>
<organism evidence="3">
    <name type="scientific">Medicago truncatula</name>
    <name type="common">Barrel medic</name>
    <name type="synonym">Medicago tribuloides</name>
    <dbReference type="NCBI Taxonomy" id="3880"/>
    <lineage>
        <taxon>Eukaryota</taxon>
        <taxon>Viridiplantae</taxon>
        <taxon>Streptophyta</taxon>
        <taxon>Embryophyta</taxon>
        <taxon>Tracheophyta</taxon>
        <taxon>Spermatophyta</taxon>
        <taxon>Magnoliopsida</taxon>
        <taxon>eudicotyledons</taxon>
        <taxon>Gunneridae</taxon>
        <taxon>Pentapetalae</taxon>
        <taxon>rosids</taxon>
        <taxon>fabids</taxon>
        <taxon>Fabales</taxon>
        <taxon>Fabaceae</taxon>
        <taxon>Papilionoideae</taxon>
        <taxon>50 kb inversion clade</taxon>
        <taxon>NPAAA clade</taxon>
        <taxon>Hologalegina</taxon>
        <taxon>IRL clade</taxon>
        <taxon>Trifolieae</taxon>
        <taxon>Medicago</taxon>
    </lineage>
</organism>
<evidence type="ECO:0000256" key="1">
    <source>
        <dbReference type="SAM" id="SignalP"/>
    </source>
</evidence>
<feature type="signal peptide" evidence="1">
    <location>
        <begin position="1"/>
        <end position="19"/>
    </location>
</feature>
<proteinExistence type="predicted"/>
<keyword evidence="1" id="KW-0732">Signal</keyword>
<dbReference type="EMBL" id="PSQE01000002">
    <property type="protein sequence ID" value="RHN74800.1"/>
    <property type="molecule type" value="Genomic_DNA"/>
</dbReference>
<name>A0A396J9H6_MEDTR</name>
<dbReference type="AlphaFoldDB" id="A0A396J9H6"/>
<evidence type="ECO:0000259" key="2">
    <source>
        <dbReference type="Pfam" id="PF07127"/>
    </source>
</evidence>
<reference evidence="3" key="1">
    <citation type="journal article" date="2018" name="Nat. Plants">
        <title>Whole-genome landscape of Medicago truncatula symbiotic genes.</title>
        <authorList>
            <person name="Pecrix Y."/>
            <person name="Gamas P."/>
            <person name="Carrere S."/>
        </authorList>
    </citation>
    <scope>NUCLEOTIDE SEQUENCE</scope>
    <source>
        <tissue evidence="3">Leaves</tissue>
    </source>
</reference>
<accession>A0A396J9H6</accession>
<protein>
    <submittedName>
        <fullName evidence="3">Putative Late nodulin</fullName>
    </submittedName>
</protein>
<feature type="chain" id="PRO_5017276796" evidence="1">
    <location>
        <begin position="20"/>
        <end position="57"/>
    </location>
</feature>